<protein>
    <submittedName>
        <fullName evidence="1">Uncharacterized protein</fullName>
    </submittedName>
</protein>
<sequence length="107" mass="12274">MLLIVPGDFIHDGYPKGKSLPCPCPSTANHVTTLHCRLQNSSLNREEPGDPFLRQRGNYILMNIKLRYVKASIPSSRLLLIGVIRDGKPRRLRGKRRPEIQTRRSRM</sequence>
<evidence type="ECO:0000313" key="1">
    <source>
        <dbReference type="EMBL" id="MBA4663039.1"/>
    </source>
</evidence>
<dbReference type="AlphaFoldDB" id="A0A7C9A9X7"/>
<reference evidence="1" key="2">
    <citation type="submission" date="2020-07" db="EMBL/GenBank/DDBJ databases">
        <authorList>
            <person name="Vera ALvarez R."/>
            <person name="Arias-Moreno D.M."/>
            <person name="Jimenez-Jacinto V."/>
            <person name="Jimenez-Bremont J.F."/>
            <person name="Swaminathan K."/>
            <person name="Moose S.P."/>
            <person name="Guerrero-Gonzalez M.L."/>
            <person name="Marino-Ramirez L."/>
            <person name="Landsman D."/>
            <person name="Rodriguez-Kessler M."/>
            <person name="Delgado-Sanchez P."/>
        </authorList>
    </citation>
    <scope>NUCLEOTIDE SEQUENCE</scope>
    <source>
        <tissue evidence="1">Cladode</tissue>
    </source>
</reference>
<dbReference type="EMBL" id="GISG01219165">
    <property type="protein sequence ID" value="MBA4663039.1"/>
    <property type="molecule type" value="Transcribed_RNA"/>
</dbReference>
<name>A0A7C9A9X7_OPUST</name>
<reference evidence="1" key="1">
    <citation type="journal article" date="2013" name="J. Plant Res.">
        <title>Effect of fungi and light on seed germination of three Opuntia species from semiarid lands of central Mexico.</title>
        <authorList>
            <person name="Delgado-Sanchez P."/>
            <person name="Jimenez-Bremont J.F."/>
            <person name="Guerrero-Gonzalez Mde L."/>
            <person name="Flores J."/>
        </authorList>
    </citation>
    <scope>NUCLEOTIDE SEQUENCE</scope>
    <source>
        <tissue evidence="1">Cladode</tissue>
    </source>
</reference>
<organism evidence="1">
    <name type="scientific">Opuntia streptacantha</name>
    <name type="common">Prickly pear cactus</name>
    <name type="synonym">Opuntia cardona</name>
    <dbReference type="NCBI Taxonomy" id="393608"/>
    <lineage>
        <taxon>Eukaryota</taxon>
        <taxon>Viridiplantae</taxon>
        <taxon>Streptophyta</taxon>
        <taxon>Embryophyta</taxon>
        <taxon>Tracheophyta</taxon>
        <taxon>Spermatophyta</taxon>
        <taxon>Magnoliopsida</taxon>
        <taxon>eudicotyledons</taxon>
        <taxon>Gunneridae</taxon>
        <taxon>Pentapetalae</taxon>
        <taxon>Caryophyllales</taxon>
        <taxon>Cactineae</taxon>
        <taxon>Cactaceae</taxon>
        <taxon>Opuntioideae</taxon>
        <taxon>Opuntia</taxon>
    </lineage>
</organism>
<accession>A0A7C9A9X7</accession>
<proteinExistence type="predicted"/>